<dbReference type="SUPFAM" id="SSF161098">
    <property type="entry name" value="MetI-like"/>
    <property type="match status" value="1"/>
</dbReference>
<feature type="transmembrane region" description="Helical" evidence="10">
    <location>
        <begin position="87"/>
        <end position="113"/>
    </location>
</feature>
<keyword evidence="9 10" id="KW-0472">Membrane</keyword>
<dbReference type="InterPro" id="IPR000515">
    <property type="entry name" value="MetI-like"/>
</dbReference>
<feature type="transmembrane region" description="Helical" evidence="10">
    <location>
        <begin position="279"/>
        <end position="302"/>
    </location>
</feature>
<keyword evidence="5" id="KW-0533">Nickel</keyword>
<dbReference type="Pfam" id="PF00528">
    <property type="entry name" value="BPD_transp_1"/>
    <property type="match status" value="1"/>
</dbReference>
<evidence type="ECO:0000256" key="10">
    <source>
        <dbReference type="RuleBase" id="RU363043"/>
    </source>
</evidence>
<dbReference type="PROSITE" id="PS50928">
    <property type="entry name" value="ABC_TM1"/>
    <property type="match status" value="1"/>
</dbReference>
<evidence type="ECO:0000256" key="3">
    <source>
        <dbReference type="ARBA" id="ARBA00022448"/>
    </source>
</evidence>
<proteinExistence type="inferred from homology"/>
<dbReference type="AlphaFoldDB" id="A0A6N3AI53"/>
<feature type="transmembrane region" description="Helical" evidence="10">
    <location>
        <begin position="208"/>
        <end position="227"/>
    </location>
</feature>
<organism evidence="12">
    <name type="scientific">Staphylococcus simulans</name>
    <dbReference type="NCBI Taxonomy" id="1286"/>
    <lineage>
        <taxon>Bacteria</taxon>
        <taxon>Bacillati</taxon>
        <taxon>Bacillota</taxon>
        <taxon>Bacilli</taxon>
        <taxon>Bacillales</taxon>
        <taxon>Staphylococcaceae</taxon>
        <taxon>Staphylococcus</taxon>
    </lineage>
</organism>
<dbReference type="GO" id="GO:0005315">
    <property type="term" value="F:phosphate transmembrane transporter activity"/>
    <property type="evidence" value="ECO:0007669"/>
    <property type="project" value="InterPro"/>
</dbReference>
<keyword evidence="8" id="KW-0406">Ion transport</keyword>
<evidence type="ECO:0000256" key="5">
    <source>
        <dbReference type="ARBA" id="ARBA00022596"/>
    </source>
</evidence>
<evidence type="ECO:0000256" key="7">
    <source>
        <dbReference type="ARBA" id="ARBA00022989"/>
    </source>
</evidence>
<dbReference type="CDD" id="cd06261">
    <property type="entry name" value="TM_PBP2"/>
    <property type="match status" value="1"/>
</dbReference>
<feature type="transmembrane region" description="Helical" evidence="10">
    <location>
        <begin position="164"/>
        <end position="183"/>
    </location>
</feature>
<keyword evidence="6 10" id="KW-0812">Transmembrane</keyword>
<evidence type="ECO:0000256" key="8">
    <source>
        <dbReference type="ARBA" id="ARBA00023112"/>
    </source>
</evidence>
<dbReference type="InterPro" id="IPR005672">
    <property type="entry name" value="Phosphate_PstA"/>
</dbReference>
<evidence type="ECO:0000256" key="1">
    <source>
        <dbReference type="ARBA" id="ARBA00004651"/>
    </source>
</evidence>
<comment type="similarity">
    <text evidence="2 10">Belongs to the binding-protein-dependent transport system permease family. CysTW subfamily.</text>
</comment>
<gene>
    <name evidence="12" type="primary">pstA</name>
    <name evidence="12" type="ORF">SSLFYP27_00863</name>
</gene>
<feature type="transmembrane region" description="Helical" evidence="10">
    <location>
        <begin position="133"/>
        <end position="152"/>
    </location>
</feature>
<dbReference type="PANTHER" id="PTHR43470">
    <property type="entry name" value="PHOSPHATE TRANSPORT SYSTEM PERMEASE PROTEIN PSTA-RELATED"/>
    <property type="match status" value="1"/>
</dbReference>
<evidence type="ECO:0000259" key="11">
    <source>
        <dbReference type="PROSITE" id="PS50928"/>
    </source>
</evidence>
<evidence type="ECO:0000313" key="12">
    <source>
        <dbReference type="EMBL" id="VYT87732.1"/>
    </source>
</evidence>
<comment type="subcellular location">
    <subcellularLocation>
        <location evidence="1 10">Cell membrane</location>
        <topology evidence="1 10">Multi-pass membrane protein</topology>
    </subcellularLocation>
</comment>
<evidence type="ECO:0000256" key="4">
    <source>
        <dbReference type="ARBA" id="ARBA00022475"/>
    </source>
</evidence>
<dbReference type="GO" id="GO:0035435">
    <property type="term" value="P:phosphate ion transmembrane transport"/>
    <property type="evidence" value="ECO:0007669"/>
    <property type="project" value="InterPro"/>
</dbReference>
<evidence type="ECO:0000256" key="6">
    <source>
        <dbReference type="ARBA" id="ARBA00022692"/>
    </source>
</evidence>
<name>A0A6N3AI53_STASI</name>
<dbReference type="PANTHER" id="PTHR43470:SF5">
    <property type="entry name" value="PHOSPHATE TRANSPORT SYSTEM PERMEASE PROTEIN PSTA"/>
    <property type="match status" value="1"/>
</dbReference>
<evidence type="ECO:0000256" key="2">
    <source>
        <dbReference type="ARBA" id="ARBA00007069"/>
    </source>
</evidence>
<feature type="transmembrane region" description="Helical" evidence="10">
    <location>
        <begin position="239"/>
        <end position="259"/>
    </location>
</feature>
<dbReference type="EMBL" id="CACRUO010000021">
    <property type="protein sequence ID" value="VYT87732.1"/>
    <property type="molecule type" value="Genomic_DNA"/>
</dbReference>
<keyword evidence="7 10" id="KW-1133">Transmembrane helix</keyword>
<keyword evidence="3" id="KW-0813">Transport</keyword>
<sequence length="310" mass="33406">METTTTTNQSGSSRALVNQQQVEKKLSSRLTKNKVLKWVFFACTLIGLIVLAALLIDTLIKGVPYLKPSFFTNFSSSMPSMAGIKGALVGTLWLMITIIPISIILGVGTAIYLEEYAKDNAFTSFVKISISNLAGVPSVVFGLLGLTIFVRGMGIESLSLGKSVIAAALTMSLLILPVIIVSSQEAIRAVPKSVREASYGLGGNKWQTIYKIVLPAALPGILTGFILSLSRALGETAPLILIGIPTILLRLPTGIFDMFQAMPIQIYNWAKMPQEAFQHVASAGIIVLLVLLLAMNGLAIFLRNKFSKKY</sequence>
<dbReference type="NCBIfam" id="TIGR00974">
    <property type="entry name" value="3a0107s02c"/>
    <property type="match status" value="1"/>
</dbReference>
<keyword evidence="4 10" id="KW-1003">Cell membrane</keyword>
<keyword evidence="8" id="KW-0921">Nickel transport</keyword>
<dbReference type="GO" id="GO:0015675">
    <property type="term" value="P:nickel cation transport"/>
    <property type="evidence" value="ECO:0007669"/>
    <property type="project" value="UniProtKB-KW"/>
</dbReference>
<dbReference type="Gene3D" id="1.10.3720.10">
    <property type="entry name" value="MetI-like"/>
    <property type="match status" value="1"/>
</dbReference>
<feature type="transmembrane region" description="Helical" evidence="10">
    <location>
        <begin position="38"/>
        <end position="60"/>
    </location>
</feature>
<dbReference type="RefSeq" id="WP_156666567.1">
    <property type="nucleotide sequence ID" value="NZ_CACRUO010000021.1"/>
</dbReference>
<evidence type="ECO:0000256" key="9">
    <source>
        <dbReference type="ARBA" id="ARBA00023136"/>
    </source>
</evidence>
<reference evidence="12" key="1">
    <citation type="submission" date="2019-11" db="EMBL/GenBank/DDBJ databases">
        <authorList>
            <person name="Feng L."/>
        </authorList>
    </citation>
    <scope>NUCLEOTIDE SEQUENCE</scope>
    <source>
        <strain evidence="12">SsimulansLFYP27</strain>
    </source>
</reference>
<feature type="domain" description="ABC transmembrane type-1" evidence="11">
    <location>
        <begin position="88"/>
        <end position="299"/>
    </location>
</feature>
<dbReference type="InterPro" id="IPR035906">
    <property type="entry name" value="MetI-like_sf"/>
</dbReference>
<protein>
    <recommendedName>
        <fullName evidence="10">Phosphate transport system permease protein PstA</fullName>
    </recommendedName>
</protein>
<accession>A0A6N3AI53</accession>
<dbReference type="GO" id="GO:0005886">
    <property type="term" value="C:plasma membrane"/>
    <property type="evidence" value="ECO:0007669"/>
    <property type="project" value="UniProtKB-SubCell"/>
</dbReference>